<dbReference type="Proteomes" id="UP000092377">
    <property type="component" value="Unassembled WGS sequence"/>
</dbReference>
<reference evidence="2" key="1">
    <citation type="submission" date="2016-06" db="EMBL/GenBank/DDBJ databases">
        <authorList>
            <person name="Butler K."/>
        </authorList>
    </citation>
    <scope>NUCLEOTIDE SEQUENCE [LARGE SCALE GENOMIC DNA]</scope>
    <source>
        <strain evidence="2">GCSL-Mp20</strain>
    </source>
</reference>
<evidence type="ECO:0000313" key="1">
    <source>
        <dbReference type="EMBL" id="OBU03220.1"/>
    </source>
</evidence>
<comment type="caution">
    <text evidence="1">The sequence shown here is derived from an EMBL/GenBank/DDBJ whole genome shotgun (WGS) entry which is preliminary data.</text>
</comment>
<organism evidence="1 2">
    <name type="scientific">Morganella psychrotolerans</name>
    <dbReference type="NCBI Taxonomy" id="368603"/>
    <lineage>
        <taxon>Bacteria</taxon>
        <taxon>Pseudomonadati</taxon>
        <taxon>Pseudomonadota</taxon>
        <taxon>Gammaproteobacteria</taxon>
        <taxon>Enterobacterales</taxon>
        <taxon>Morganellaceae</taxon>
        <taxon>Morganella</taxon>
    </lineage>
</organism>
<gene>
    <name evidence="1" type="ORF">AYY18_11240</name>
</gene>
<dbReference type="OrthoDB" id="6521217at2"/>
<protein>
    <submittedName>
        <fullName evidence="1">Transcriptional regulator</fullName>
    </submittedName>
</protein>
<dbReference type="RefSeq" id="WP_067405974.1">
    <property type="nucleotide sequence ID" value="NZ_LZEY01000059.1"/>
</dbReference>
<proteinExistence type="predicted"/>
<accession>A0A1B8H2C8</accession>
<dbReference type="AlphaFoldDB" id="A0A1B8H2C8"/>
<name>A0A1B8H2C8_9GAMM</name>
<sequence length="229" mass="26675">MAQPSARHERLVHRLAYILTQLFKGETLYLNRLASEFNVSYRTLLRDFNERLVHLDLEHFQGGYRLAGGSAVLRTDSDILQFANITHVAQLFPVLDRKLLSLLLNRQSHESPYRVYHSPPKALPSPFGGFAIVTQAILEHHFIHYRHEEKMYRWVSPYKLTYFDGVWYVCGVYKGSIHAMPLLLLQDIEQTSRCFHPDNAITQQIEEPTFIQALPYFQYIKGILHPTHA</sequence>
<keyword evidence="2" id="KW-1185">Reference proteome</keyword>
<dbReference type="EMBL" id="LZEY01000059">
    <property type="protein sequence ID" value="OBU03220.1"/>
    <property type="molecule type" value="Genomic_DNA"/>
</dbReference>
<evidence type="ECO:0000313" key="2">
    <source>
        <dbReference type="Proteomes" id="UP000092377"/>
    </source>
</evidence>